<reference evidence="3 4" key="1">
    <citation type="submission" date="2018-08" db="EMBL/GenBank/DDBJ databases">
        <title>Aphanomyces genome sequencing and annotation.</title>
        <authorList>
            <person name="Minardi D."/>
            <person name="Oidtmann B."/>
            <person name="Van Der Giezen M."/>
            <person name="Studholme D.J."/>
        </authorList>
    </citation>
    <scope>NUCLEOTIDE SEQUENCE [LARGE SCALE GENOMIC DNA]</scope>
    <source>
        <strain evidence="3 4">Sv</strain>
    </source>
</reference>
<protein>
    <submittedName>
        <fullName evidence="3">Uncharacterized protein</fullName>
    </submittedName>
</protein>
<feature type="repeat" description="ANK" evidence="1">
    <location>
        <begin position="262"/>
        <end position="294"/>
    </location>
</feature>
<feature type="compositionally biased region" description="Basic residues" evidence="2">
    <location>
        <begin position="371"/>
        <end position="389"/>
    </location>
</feature>
<proteinExistence type="predicted"/>
<comment type="caution">
    <text evidence="3">The sequence shown here is derived from an EMBL/GenBank/DDBJ whole genome shotgun (WGS) entry which is preliminary data.</text>
</comment>
<dbReference type="InterPro" id="IPR036770">
    <property type="entry name" value="Ankyrin_rpt-contain_sf"/>
</dbReference>
<accession>A0A3R6WHS8</accession>
<dbReference type="SUPFAM" id="SSF48403">
    <property type="entry name" value="Ankyrin repeat"/>
    <property type="match status" value="1"/>
</dbReference>
<dbReference type="VEuPathDB" id="FungiDB:H257_04974"/>
<evidence type="ECO:0000256" key="2">
    <source>
        <dbReference type="SAM" id="MobiDB-lite"/>
    </source>
</evidence>
<dbReference type="VEuPathDB" id="FungiDB:H257_17129"/>
<organism evidence="3 4">
    <name type="scientific">Aphanomyces astaci</name>
    <name type="common">Crayfish plague agent</name>
    <dbReference type="NCBI Taxonomy" id="112090"/>
    <lineage>
        <taxon>Eukaryota</taxon>
        <taxon>Sar</taxon>
        <taxon>Stramenopiles</taxon>
        <taxon>Oomycota</taxon>
        <taxon>Saprolegniomycetes</taxon>
        <taxon>Saprolegniales</taxon>
        <taxon>Verrucalvaceae</taxon>
        <taxon>Aphanomyces</taxon>
    </lineage>
</organism>
<dbReference type="InterPro" id="IPR002110">
    <property type="entry name" value="Ankyrin_rpt"/>
</dbReference>
<gene>
    <name evidence="3" type="ORF">DYB35_010013</name>
</gene>
<keyword evidence="1" id="KW-0040">ANK repeat</keyword>
<dbReference type="AlphaFoldDB" id="A0A3R6WHS8"/>
<dbReference type="Gene3D" id="1.25.40.20">
    <property type="entry name" value="Ankyrin repeat-containing domain"/>
    <property type="match status" value="1"/>
</dbReference>
<dbReference type="PROSITE" id="PS50088">
    <property type="entry name" value="ANK_REPEAT"/>
    <property type="match status" value="1"/>
</dbReference>
<sequence length="435" mass="47192">MHLPVVVWSDSSLKALGLTSTTSTIAAPHDDASTVMVCGTQQGTLLLFRSSSAMTWQLDCLMIRHTARIVGLATAVNEWGEFVCVSVDVHGSVGVWLLRDGRCLDWKSNLVAELSPLLGLQTFCNQRYALAYGDQGRMLVLDTWTCATLACLGTGFEQGRRDVGVGECAYGKDKSHQIDSKVWVLGTEGLCKLYNWVQPISTSTSSSIDVPGANAPACASYLWQEDSSWIISWATDTLDMSCIHMQINPQTTFVHRSHFPIHVHTPLVWACIEGRDAAVAVLLRHGADPRVTNHYGATTLMCATMIGEDTDDATDMARKVIEAEQTGCDGSDACVAFLKVHWAKLEDEVNKRMRTMLELEDDSSVATPGKAAKKKKKHKKNNHAAKKKLPPPSTTKMSTAPSSSKADEDESSDDGASVPHVAPPPSTTAYVAILT</sequence>
<evidence type="ECO:0000313" key="3">
    <source>
        <dbReference type="EMBL" id="RHY81487.1"/>
    </source>
</evidence>
<dbReference type="EMBL" id="QUTG01008102">
    <property type="protein sequence ID" value="RHY81487.1"/>
    <property type="molecule type" value="Genomic_DNA"/>
</dbReference>
<name>A0A3R6WHS8_APHAT</name>
<evidence type="ECO:0000313" key="4">
    <source>
        <dbReference type="Proteomes" id="UP000285712"/>
    </source>
</evidence>
<dbReference type="SUPFAM" id="SSF50978">
    <property type="entry name" value="WD40 repeat-like"/>
    <property type="match status" value="1"/>
</dbReference>
<feature type="region of interest" description="Disordered" evidence="2">
    <location>
        <begin position="361"/>
        <end position="435"/>
    </location>
</feature>
<dbReference type="InterPro" id="IPR036322">
    <property type="entry name" value="WD40_repeat_dom_sf"/>
</dbReference>
<dbReference type="Proteomes" id="UP000285712">
    <property type="component" value="Unassembled WGS sequence"/>
</dbReference>
<evidence type="ECO:0000256" key="1">
    <source>
        <dbReference type="PROSITE-ProRule" id="PRU00023"/>
    </source>
</evidence>